<dbReference type="InterPro" id="IPR011579">
    <property type="entry name" value="ATPase_dom"/>
</dbReference>
<dbReference type="InterPro" id="IPR027417">
    <property type="entry name" value="P-loop_NTPase"/>
</dbReference>
<proteinExistence type="predicted"/>
<dbReference type="PANTHER" id="PTHR34704">
    <property type="entry name" value="ATPASE"/>
    <property type="match status" value="1"/>
</dbReference>
<feature type="domain" description="DUF234" evidence="2">
    <location>
        <begin position="313"/>
        <end position="409"/>
    </location>
</feature>
<gene>
    <name evidence="3" type="ORF">GJE22_08285</name>
</gene>
<evidence type="ECO:0000313" key="4">
    <source>
        <dbReference type="Proteomes" id="UP000470010"/>
    </source>
</evidence>
<comment type="caution">
    <text evidence="3">The sequence shown here is derived from an EMBL/GenBank/DDBJ whole genome shotgun (WGS) entry which is preliminary data.</text>
</comment>
<feature type="domain" description="ATPase" evidence="1">
    <location>
        <begin position="3"/>
        <end position="201"/>
    </location>
</feature>
<dbReference type="SUPFAM" id="SSF52540">
    <property type="entry name" value="P-loop containing nucleoside triphosphate hydrolases"/>
    <property type="match status" value="1"/>
</dbReference>
<sequence length="460" mass="53293">MTFIGRTKEQEKLLAQLSSPTQNAALLYGRRRVGKSELILHTMRQASGIRSIYYECRQTTAENNTRNLSEVIAEAFDMPPLAFSDIEAALRFVFDRALSEKIALAIDEYPYLRDVVKGMDSILQVLLDEYRDRSHLSLILCGSYVEVMKSLLERDNPLYGRIDLKINLQPMDYYESAQFYPERSCEDKVRLFSVFGGIPYYNRLIDKNASVRENLIHLILEPDARLEDEVPSYLLSEISKIGNAHETFSALVDGHARYRDILAQSHVSSGATLVNVLNRLIGMQLVQRRSPINDPNNKKRTSYVISDGLSKFYYRYVFRYLSQRSVLDPEVFYDRYVNDDFETQFVPRAFEEVCRQYLVRQNRLGNSEPPFDLIGTYSYDDPVTRTNGEFDVVTKDPLGYSFYEAKFRTTPITQRMIEDEIEQVQRTGLTCHRYGFFSRSGFEAQADERTALIGLEELYR</sequence>
<keyword evidence="3" id="KW-0547">Nucleotide-binding</keyword>
<dbReference type="Pfam" id="PF01637">
    <property type="entry name" value="ATPase_2"/>
    <property type="match status" value="1"/>
</dbReference>
<dbReference type="RefSeq" id="WP_144688746.1">
    <property type="nucleotide sequence ID" value="NZ_VLLQ01000011.1"/>
</dbReference>
<dbReference type="GO" id="GO:0005524">
    <property type="term" value="F:ATP binding"/>
    <property type="evidence" value="ECO:0007669"/>
    <property type="project" value="UniProtKB-KW"/>
</dbReference>
<dbReference type="PANTHER" id="PTHR34704:SF1">
    <property type="entry name" value="ATPASE"/>
    <property type="match status" value="1"/>
</dbReference>
<name>A0A7K0G9U4_9ACTN</name>
<protein>
    <submittedName>
        <fullName evidence="3">ATP-binding protein</fullName>
    </submittedName>
</protein>
<evidence type="ECO:0000259" key="2">
    <source>
        <dbReference type="Pfam" id="PF03008"/>
    </source>
</evidence>
<accession>A0A7K0G9U4</accession>
<dbReference type="EMBL" id="VTFZ01000011">
    <property type="protein sequence ID" value="MRX80585.1"/>
    <property type="molecule type" value="Genomic_DNA"/>
</dbReference>
<keyword evidence="4" id="KW-1185">Reference proteome</keyword>
<dbReference type="Gene3D" id="3.40.50.300">
    <property type="entry name" value="P-loop containing nucleotide triphosphate hydrolases"/>
    <property type="match status" value="1"/>
</dbReference>
<reference evidence="4" key="1">
    <citation type="submission" date="2019-08" db="EMBL/GenBank/DDBJ databases">
        <title>Arthrobacter sp. nov., isolated from plateau pika and Tibetan wild ass.</title>
        <authorList>
            <person name="Ge Y."/>
        </authorList>
    </citation>
    <scope>NUCLEOTIDE SEQUENCE [LARGE SCALE GENOMIC DNA]</scope>
    <source>
        <strain evidence="4">HF-1365</strain>
    </source>
</reference>
<organism evidence="3 4">
    <name type="scientific">Enorma shizhengliae</name>
    <dbReference type="NCBI Taxonomy" id="2606615"/>
    <lineage>
        <taxon>Bacteria</taxon>
        <taxon>Bacillati</taxon>
        <taxon>Actinomycetota</taxon>
        <taxon>Coriobacteriia</taxon>
        <taxon>Coriobacteriales</taxon>
        <taxon>Coriobacteriaceae</taxon>
        <taxon>Enorma</taxon>
    </lineage>
</organism>
<dbReference type="Proteomes" id="UP000470010">
    <property type="component" value="Unassembled WGS sequence"/>
</dbReference>
<evidence type="ECO:0000259" key="1">
    <source>
        <dbReference type="Pfam" id="PF01637"/>
    </source>
</evidence>
<keyword evidence="3" id="KW-0067">ATP-binding</keyword>
<evidence type="ECO:0000313" key="3">
    <source>
        <dbReference type="EMBL" id="MRX80585.1"/>
    </source>
</evidence>
<dbReference type="InterPro" id="IPR004256">
    <property type="entry name" value="DUF234"/>
</dbReference>
<dbReference type="AlphaFoldDB" id="A0A7K0G9U4"/>
<dbReference type="Pfam" id="PF03008">
    <property type="entry name" value="DUF234"/>
    <property type="match status" value="1"/>
</dbReference>